<proteinExistence type="inferred from homology"/>
<reference evidence="5 6" key="1">
    <citation type="submission" date="2015-07" db="EMBL/GenBank/DDBJ databases">
        <title>The genome of Habropoda laboriosa.</title>
        <authorList>
            <person name="Pan H."/>
            <person name="Kapheim K."/>
        </authorList>
    </citation>
    <scope>NUCLEOTIDE SEQUENCE [LARGE SCALE GENOMIC DNA]</scope>
    <source>
        <strain evidence="5">0110345459</strain>
    </source>
</reference>
<evidence type="ECO:0000256" key="1">
    <source>
        <dbReference type="ARBA" id="ARBA00005439"/>
    </source>
</evidence>
<name>A0A0L7R2N5_9HYME</name>
<keyword evidence="6" id="KW-1185">Reference proteome</keyword>
<dbReference type="GO" id="GO:0003743">
    <property type="term" value="F:translation initiation factor activity"/>
    <property type="evidence" value="ECO:0007669"/>
    <property type="project" value="UniProtKB-KW"/>
</dbReference>
<accession>A0A0L7R2N5</accession>
<evidence type="ECO:0000313" key="5">
    <source>
        <dbReference type="EMBL" id="KOC65036.1"/>
    </source>
</evidence>
<keyword evidence="4" id="KW-0812">Transmembrane</keyword>
<evidence type="ECO:0000256" key="4">
    <source>
        <dbReference type="SAM" id="Phobius"/>
    </source>
</evidence>
<dbReference type="EMBL" id="KQ414666">
    <property type="protein sequence ID" value="KOC65036.1"/>
    <property type="molecule type" value="Genomic_DNA"/>
</dbReference>
<evidence type="ECO:0000256" key="2">
    <source>
        <dbReference type="ARBA" id="ARBA00022540"/>
    </source>
</evidence>
<dbReference type="InterPro" id="IPR001288">
    <property type="entry name" value="Translation_initiation_fac_3"/>
</dbReference>
<dbReference type="SUPFAM" id="SSF55200">
    <property type="entry name" value="Translation initiation factor IF3, C-terminal domain"/>
    <property type="match status" value="1"/>
</dbReference>
<dbReference type="GO" id="GO:0070124">
    <property type="term" value="P:mitochondrial translational initiation"/>
    <property type="evidence" value="ECO:0007669"/>
    <property type="project" value="TreeGrafter"/>
</dbReference>
<evidence type="ECO:0000313" key="6">
    <source>
        <dbReference type="Proteomes" id="UP000053825"/>
    </source>
</evidence>
<dbReference type="GO" id="GO:0043022">
    <property type="term" value="F:ribosome binding"/>
    <property type="evidence" value="ECO:0007669"/>
    <property type="project" value="TreeGrafter"/>
</dbReference>
<dbReference type="PANTHER" id="PTHR10938:SF0">
    <property type="entry name" value="TRANSLATION INITIATION FACTOR IF-3, MITOCHONDRIAL"/>
    <property type="match status" value="1"/>
</dbReference>
<sequence>MDENKYKRKTARVSKITLIHPNSSVSVTLLEAAEKLAKRRHLELIEVSDSNHKSDRSVYKLINPIEYKDQDDDKKTKVNESNTKWKTTKLFNFKCNINDHDLDIKIRNINKALRKKHMVKIILIHPDGNEVREVLRIFTVVKKLLMINFFKLNMFIILINVSAYLLFSLRK</sequence>
<dbReference type="PANTHER" id="PTHR10938">
    <property type="entry name" value="TRANSLATION INITIATION FACTOR IF-3"/>
    <property type="match status" value="1"/>
</dbReference>
<gene>
    <name evidence="5" type="ORF">WH47_04626</name>
</gene>
<keyword evidence="3" id="KW-0648">Protein biosynthesis</keyword>
<dbReference type="GO" id="GO:0032790">
    <property type="term" value="P:ribosome disassembly"/>
    <property type="evidence" value="ECO:0007669"/>
    <property type="project" value="TreeGrafter"/>
</dbReference>
<dbReference type="AlphaFoldDB" id="A0A0L7R2N5"/>
<keyword evidence="4" id="KW-0472">Membrane</keyword>
<organism evidence="5 6">
    <name type="scientific">Habropoda laboriosa</name>
    <dbReference type="NCBI Taxonomy" id="597456"/>
    <lineage>
        <taxon>Eukaryota</taxon>
        <taxon>Metazoa</taxon>
        <taxon>Ecdysozoa</taxon>
        <taxon>Arthropoda</taxon>
        <taxon>Hexapoda</taxon>
        <taxon>Insecta</taxon>
        <taxon>Pterygota</taxon>
        <taxon>Neoptera</taxon>
        <taxon>Endopterygota</taxon>
        <taxon>Hymenoptera</taxon>
        <taxon>Apocrita</taxon>
        <taxon>Aculeata</taxon>
        <taxon>Apoidea</taxon>
        <taxon>Anthophila</taxon>
        <taxon>Apidae</taxon>
        <taxon>Habropoda</taxon>
    </lineage>
</organism>
<dbReference type="GO" id="GO:0005739">
    <property type="term" value="C:mitochondrion"/>
    <property type="evidence" value="ECO:0007669"/>
    <property type="project" value="TreeGrafter"/>
</dbReference>
<evidence type="ECO:0000256" key="3">
    <source>
        <dbReference type="ARBA" id="ARBA00022917"/>
    </source>
</evidence>
<comment type="similarity">
    <text evidence="1">Belongs to the IF-3 family.</text>
</comment>
<dbReference type="Gene3D" id="3.30.110.10">
    <property type="entry name" value="Translation initiation factor 3 (IF-3), C-terminal domain"/>
    <property type="match status" value="1"/>
</dbReference>
<protein>
    <recommendedName>
        <fullName evidence="7">Translation initiation factor IF-3, mitochondrial</fullName>
    </recommendedName>
</protein>
<dbReference type="Proteomes" id="UP000053825">
    <property type="component" value="Unassembled WGS sequence"/>
</dbReference>
<evidence type="ECO:0008006" key="7">
    <source>
        <dbReference type="Google" id="ProtNLM"/>
    </source>
</evidence>
<feature type="transmembrane region" description="Helical" evidence="4">
    <location>
        <begin position="145"/>
        <end position="167"/>
    </location>
</feature>
<dbReference type="InterPro" id="IPR036788">
    <property type="entry name" value="T_IF-3_C_sf"/>
</dbReference>
<keyword evidence="2" id="KW-0396">Initiation factor</keyword>
<dbReference type="OrthoDB" id="21573at2759"/>
<keyword evidence="4" id="KW-1133">Transmembrane helix</keyword>